<reference evidence="3" key="1">
    <citation type="submission" date="2019-10" db="EMBL/GenBank/DDBJ databases">
        <title>Conservation and host-specific expression of non-tandemly repeated heterogenous ribosome RNA gene in arbuscular mycorrhizal fungi.</title>
        <authorList>
            <person name="Maeda T."/>
            <person name="Kobayashi Y."/>
            <person name="Nakagawa T."/>
            <person name="Ezawa T."/>
            <person name="Yamaguchi K."/>
            <person name="Bino T."/>
            <person name="Nishimoto Y."/>
            <person name="Shigenobu S."/>
            <person name="Kawaguchi M."/>
        </authorList>
    </citation>
    <scope>NUCLEOTIDE SEQUENCE</scope>
    <source>
        <strain evidence="3">HR1</strain>
    </source>
</reference>
<dbReference type="OrthoDB" id="2791079at2759"/>
<feature type="compositionally biased region" description="Basic and acidic residues" evidence="1">
    <location>
        <begin position="465"/>
        <end position="479"/>
    </location>
</feature>
<protein>
    <submittedName>
        <fullName evidence="3">Kinase-like domain-containing protein</fullName>
    </submittedName>
</protein>
<proteinExistence type="predicted"/>
<feature type="compositionally biased region" description="Polar residues" evidence="1">
    <location>
        <begin position="499"/>
        <end position="513"/>
    </location>
</feature>
<name>A0A8H3QST1_9GLOM</name>
<dbReference type="EMBL" id="BLAL01000193">
    <property type="protein sequence ID" value="GES90142.1"/>
    <property type="molecule type" value="Genomic_DNA"/>
</dbReference>
<dbReference type="InterPro" id="IPR011009">
    <property type="entry name" value="Kinase-like_dom_sf"/>
</dbReference>
<dbReference type="InterPro" id="IPR001245">
    <property type="entry name" value="Ser-Thr/Tyr_kinase_cat_dom"/>
</dbReference>
<dbReference type="Gene3D" id="1.10.510.10">
    <property type="entry name" value="Transferase(Phosphotransferase) domain 1"/>
    <property type="match status" value="1"/>
</dbReference>
<dbReference type="InterPro" id="IPR050167">
    <property type="entry name" value="Ser_Thr_protein_kinase"/>
</dbReference>
<dbReference type="PROSITE" id="PS50011">
    <property type="entry name" value="PROTEIN_KINASE_DOM"/>
    <property type="match status" value="1"/>
</dbReference>
<feature type="region of interest" description="Disordered" evidence="1">
    <location>
        <begin position="545"/>
        <end position="580"/>
    </location>
</feature>
<gene>
    <name evidence="3" type="ORF">RCL2_001701000</name>
</gene>
<dbReference type="InterPro" id="IPR000719">
    <property type="entry name" value="Prot_kinase_dom"/>
</dbReference>
<feature type="compositionally biased region" description="Acidic residues" evidence="1">
    <location>
        <begin position="569"/>
        <end position="580"/>
    </location>
</feature>
<sequence>MSTIRKDLIFAALTRAYTLIDYNTHDNIDEQHEFKKQTILADKSITKDEKLEAIKLLNEDYDYHKLLFNKGKKRTCEDCIEDCLATLYCEHCIRNFLKSEFSYWKSGNKDIDDLIQKCQMESLSPRRIVEWIPYDNLRNVKYLTEGGCSEIYTADWICGEYYEWNSKERELVRYGTEIVILKKLKNVESANRTWFDEAKSHLTITSKWDFIVKCYGLTQDPSDGSYILVMKKLDTNLREYLKQNQDKLTWKERIKITFDIIDALARIHNENAIHRDLHSGNILYNQYTNYWLISDLGFCGPVNKQLGCIYGDLPYIAPEVIYGEDYTKASDIYSLAMLMWEISSGQPPFSNYEGDYDLAMDIVNGMRPKIIPGTPLKYKELMEECWDADPTKRPDIITVMVKVKELNKLYYQNVIKNNRNFLKKFLKRYKKANKLDETSDLELMSLYCASSRLSISKTYQFDDLPEPKNATEEEQEGYHSKSYSFSIPEKIDDIHKSSDQNNNSTRKTNSIFKRNSKPFSKVLQKLHIGTSDDNQNNYKRKTIKQQVKKQDISVNDNDIFNDPNLHSEDQDELEIPDDIF</sequence>
<accession>A0A8H3QST1</accession>
<evidence type="ECO:0000313" key="3">
    <source>
        <dbReference type="EMBL" id="GES90142.1"/>
    </source>
</evidence>
<dbReference type="GO" id="GO:0005737">
    <property type="term" value="C:cytoplasm"/>
    <property type="evidence" value="ECO:0007669"/>
    <property type="project" value="TreeGrafter"/>
</dbReference>
<feature type="region of interest" description="Disordered" evidence="1">
    <location>
        <begin position="462"/>
        <end position="482"/>
    </location>
</feature>
<evidence type="ECO:0000256" key="1">
    <source>
        <dbReference type="SAM" id="MobiDB-lite"/>
    </source>
</evidence>
<dbReference type="Pfam" id="PF07714">
    <property type="entry name" value="PK_Tyr_Ser-Thr"/>
    <property type="match status" value="1"/>
</dbReference>
<dbReference type="GO" id="GO:0007165">
    <property type="term" value="P:signal transduction"/>
    <property type="evidence" value="ECO:0007669"/>
    <property type="project" value="TreeGrafter"/>
</dbReference>
<comment type="caution">
    <text evidence="3">The sequence shown here is derived from an EMBL/GenBank/DDBJ whole genome shotgun (WGS) entry which is preliminary data.</text>
</comment>
<organism evidence="3 4">
    <name type="scientific">Rhizophagus clarus</name>
    <dbReference type="NCBI Taxonomy" id="94130"/>
    <lineage>
        <taxon>Eukaryota</taxon>
        <taxon>Fungi</taxon>
        <taxon>Fungi incertae sedis</taxon>
        <taxon>Mucoromycota</taxon>
        <taxon>Glomeromycotina</taxon>
        <taxon>Glomeromycetes</taxon>
        <taxon>Glomerales</taxon>
        <taxon>Glomeraceae</taxon>
        <taxon>Rhizophagus</taxon>
    </lineage>
</organism>
<feature type="region of interest" description="Disordered" evidence="1">
    <location>
        <begin position="494"/>
        <end position="513"/>
    </location>
</feature>
<dbReference type="GO" id="GO:0004672">
    <property type="term" value="F:protein kinase activity"/>
    <property type="evidence" value="ECO:0007669"/>
    <property type="project" value="InterPro"/>
</dbReference>
<evidence type="ECO:0000259" key="2">
    <source>
        <dbReference type="PROSITE" id="PS50011"/>
    </source>
</evidence>
<keyword evidence="3" id="KW-0418">Kinase</keyword>
<feature type="domain" description="Protein kinase" evidence="2">
    <location>
        <begin position="137"/>
        <end position="410"/>
    </location>
</feature>
<keyword evidence="3" id="KW-0808">Transferase</keyword>
<dbReference type="AlphaFoldDB" id="A0A8H3QST1"/>
<dbReference type="Proteomes" id="UP000615446">
    <property type="component" value="Unassembled WGS sequence"/>
</dbReference>
<dbReference type="SUPFAM" id="SSF56112">
    <property type="entry name" value="Protein kinase-like (PK-like)"/>
    <property type="match status" value="1"/>
</dbReference>
<dbReference type="PANTHER" id="PTHR23257">
    <property type="entry name" value="SERINE-THREONINE PROTEIN KINASE"/>
    <property type="match status" value="1"/>
</dbReference>
<evidence type="ECO:0000313" key="4">
    <source>
        <dbReference type="Proteomes" id="UP000615446"/>
    </source>
</evidence>
<dbReference type="GO" id="GO:0005524">
    <property type="term" value="F:ATP binding"/>
    <property type="evidence" value="ECO:0007669"/>
    <property type="project" value="InterPro"/>
</dbReference>